<dbReference type="OrthoDB" id="10452799at2759"/>
<name>A0A0V0TCR3_9BILA</name>
<organism evidence="1 2">
    <name type="scientific">Trichinella murrelli</name>
    <dbReference type="NCBI Taxonomy" id="144512"/>
    <lineage>
        <taxon>Eukaryota</taxon>
        <taxon>Metazoa</taxon>
        <taxon>Ecdysozoa</taxon>
        <taxon>Nematoda</taxon>
        <taxon>Enoplea</taxon>
        <taxon>Dorylaimia</taxon>
        <taxon>Trichinellida</taxon>
        <taxon>Trichinellidae</taxon>
        <taxon>Trichinella</taxon>
    </lineage>
</organism>
<reference evidence="1 2" key="1">
    <citation type="submission" date="2015-01" db="EMBL/GenBank/DDBJ databases">
        <title>Evolution of Trichinella species and genotypes.</title>
        <authorList>
            <person name="Korhonen P.K."/>
            <person name="Edoardo P."/>
            <person name="Giuseppe L.R."/>
            <person name="Gasser R.B."/>
        </authorList>
    </citation>
    <scope>NUCLEOTIDE SEQUENCE [LARGE SCALE GENOMIC DNA]</scope>
    <source>
        <strain evidence="1">ISS417</strain>
    </source>
</reference>
<dbReference type="Proteomes" id="UP000055048">
    <property type="component" value="Unassembled WGS sequence"/>
</dbReference>
<accession>A0A0V0TCR3</accession>
<comment type="caution">
    <text evidence="1">The sequence shown here is derived from an EMBL/GenBank/DDBJ whole genome shotgun (WGS) entry which is preliminary data.</text>
</comment>
<protein>
    <submittedName>
        <fullName evidence="1">Uncharacterized protein</fullName>
    </submittedName>
</protein>
<proteinExistence type="predicted"/>
<evidence type="ECO:0000313" key="2">
    <source>
        <dbReference type="Proteomes" id="UP000055048"/>
    </source>
</evidence>
<keyword evidence="2" id="KW-1185">Reference proteome</keyword>
<gene>
    <name evidence="1" type="ORF">T05_15674</name>
</gene>
<dbReference type="EMBL" id="JYDJ01000344">
    <property type="protein sequence ID" value="KRX36797.1"/>
    <property type="molecule type" value="Genomic_DNA"/>
</dbReference>
<sequence length="78" mass="8743">MRYSSHSSESFSATWPDNGKWTAHLGNILTITGAIFDWLIKKRYLISAKLGFNKILSDESSHIACLAFSTPLRLSPEN</sequence>
<dbReference type="AlphaFoldDB" id="A0A0V0TCR3"/>
<evidence type="ECO:0000313" key="1">
    <source>
        <dbReference type="EMBL" id="KRX36797.1"/>
    </source>
</evidence>